<proteinExistence type="predicted"/>
<dbReference type="InterPro" id="IPR051918">
    <property type="entry name" value="STPP_CPPED1"/>
</dbReference>
<dbReference type="SUPFAM" id="SSF56300">
    <property type="entry name" value="Metallo-dependent phosphatases"/>
    <property type="match status" value="1"/>
</dbReference>
<organism evidence="2 3">
    <name type="scientific">Rotaria sordida</name>
    <dbReference type="NCBI Taxonomy" id="392033"/>
    <lineage>
        <taxon>Eukaryota</taxon>
        <taxon>Metazoa</taxon>
        <taxon>Spiralia</taxon>
        <taxon>Gnathifera</taxon>
        <taxon>Rotifera</taxon>
        <taxon>Eurotatoria</taxon>
        <taxon>Bdelloidea</taxon>
        <taxon>Philodinida</taxon>
        <taxon>Philodinidae</taxon>
        <taxon>Rotaria</taxon>
    </lineage>
</organism>
<sequence>KAPAITIIIDNATWHCELTDDTKPPLRSWRKQMIADWLQDHNISYAKDISKPELLELAFENLPDKKYKVDEEAKQYRINILRECFNDLQSTLQDIDICQQPFNDLYCTTSSSFCNSDIPIPLSPSSYWLSTSERTNTSKHFLDLQSEQESDFEFFLHPSIPNSPHISVHVNGVAIPMRSIYNTTRPYRSSRGRSVHWKDEIVHPSKNENYYNRSNSTNIKKNVSRISLNTSLPYHTKLNIRIQVNRLNCDDFNENNHIKAKATVQRLNPQYDHQHSEALQRAYCQHYLISSPNERMITKIRTNIPIPYEKSSPYRHISIPVSLPIDQRLFLYIQNDEIFARLFLNYIHAKSTNTDFYTFALLSDIHIGDTAGNAIGRARSAVAKINQLAANVTTNLQAVFITGDVTNSAMPSQYTTLRDILNNLTIPYYPIIGNHDQWLYNSTWEDIAPVGDQFFAATFKDILNQPNIINYPNGTVWNPIHSCQSWFQNYRLQLHNNIFISLDWNSRHHAAASLGYKGSMPGADLYDFNGGTFSWLEEQLKQLEKQSSTIILLQHHPFRAPFYIPGEIYAFSELKRLRIEYLLRQYTSLNYFGVFAGHFHMWSDGKAFDNMPKFRQFETDACKVAQAVALVTANIKTGEIMKIEKMYGDEPTKP</sequence>
<comment type="caution">
    <text evidence="2">The sequence shown here is derived from an EMBL/GenBank/DDBJ whole genome shotgun (WGS) entry which is preliminary data.</text>
</comment>
<accession>A0A819QMI2</accession>
<dbReference type="PANTHER" id="PTHR43143">
    <property type="entry name" value="METALLOPHOSPHOESTERASE, CALCINEURIN SUPERFAMILY"/>
    <property type="match status" value="1"/>
</dbReference>
<dbReference type="Gene3D" id="3.60.21.10">
    <property type="match status" value="1"/>
</dbReference>
<evidence type="ECO:0000313" key="2">
    <source>
        <dbReference type="EMBL" id="CAF4033422.1"/>
    </source>
</evidence>
<dbReference type="AlphaFoldDB" id="A0A819QMI2"/>
<gene>
    <name evidence="2" type="ORF">FNK824_LOCUS27773</name>
</gene>
<dbReference type="InterPro" id="IPR004843">
    <property type="entry name" value="Calcineurin-like_PHP"/>
</dbReference>
<name>A0A819QMI2_9BILA</name>
<dbReference type="InterPro" id="IPR029052">
    <property type="entry name" value="Metallo-depent_PP-like"/>
</dbReference>
<reference evidence="2" key="1">
    <citation type="submission" date="2021-02" db="EMBL/GenBank/DDBJ databases">
        <authorList>
            <person name="Nowell W R."/>
        </authorList>
    </citation>
    <scope>NUCLEOTIDE SEQUENCE</scope>
</reference>
<dbReference type="EMBL" id="CAJOBE010007340">
    <property type="protein sequence ID" value="CAF4033422.1"/>
    <property type="molecule type" value="Genomic_DNA"/>
</dbReference>
<dbReference type="PANTHER" id="PTHR43143:SF1">
    <property type="entry name" value="SERINE_THREONINE-PROTEIN PHOSPHATASE CPPED1"/>
    <property type="match status" value="1"/>
</dbReference>
<protein>
    <recommendedName>
        <fullName evidence="1">Calcineurin-like phosphoesterase domain-containing protein</fullName>
    </recommendedName>
</protein>
<evidence type="ECO:0000259" key="1">
    <source>
        <dbReference type="Pfam" id="PF00149"/>
    </source>
</evidence>
<evidence type="ECO:0000313" key="3">
    <source>
        <dbReference type="Proteomes" id="UP000663874"/>
    </source>
</evidence>
<feature type="domain" description="Calcineurin-like phosphoesterase" evidence="1">
    <location>
        <begin position="358"/>
        <end position="600"/>
    </location>
</feature>
<dbReference type="Pfam" id="PF00149">
    <property type="entry name" value="Metallophos"/>
    <property type="match status" value="1"/>
</dbReference>
<dbReference type="GO" id="GO:0016787">
    <property type="term" value="F:hydrolase activity"/>
    <property type="evidence" value="ECO:0007669"/>
    <property type="project" value="InterPro"/>
</dbReference>
<feature type="non-terminal residue" evidence="2">
    <location>
        <position position="1"/>
    </location>
</feature>
<dbReference type="Proteomes" id="UP000663874">
    <property type="component" value="Unassembled WGS sequence"/>
</dbReference>